<keyword evidence="2" id="KW-1185">Reference proteome</keyword>
<feature type="non-terminal residue" evidence="1">
    <location>
        <position position="1"/>
    </location>
</feature>
<dbReference type="AlphaFoldDB" id="A0ABD2B3I9"/>
<name>A0ABD2B3I9_VESSQ</name>
<sequence length="122" mass="14319">CKLSNAKIIIDNTFYENSKIYVRRKRKRNEENRSIGSHEDDLRKASKRGLIRTRAIGWPEHVTWRRGEVFSSAPPLFTNEELECIEAQCPCSLLPRHVTRHQHGRRVRSSNVRAIVRHRSFG</sequence>
<comment type="caution">
    <text evidence="1">The sequence shown here is derived from an EMBL/GenBank/DDBJ whole genome shotgun (WGS) entry which is preliminary data.</text>
</comment>
<gene>
    <name evidence="1" type="ORF">V1478_007575</name>
</gene>
<proteinExistence type="predicted"/>
<dbReference type="Proteomes" id="UP001607302">
    <property type="component" value="Unassembled WGS sequence"/>
</dbReference>
<reference evidence="1 2" key="1">
    <citation type="journal article" date="2024" name="Ann. Entomol. Soc. Am.">
        <title>Genomic analyses of the southern and eastern yellowjacket wasps (Hymenoptera: Vespidae) reveal evolutionary signatures of social life.</title>
        <authorList>
            <person name="Catto M.A."/>
            <person name="Caine P.B."/>
            <person name="Orr S.E."/>
            <person name="Hunt B.G."/>
            <person name="Goodisman M.A.D."/>
        </authorList>
    </citation>
    <scope>NUCLEOTIDE SEQUENCE [LARGE SCALE GENOMIC DNA]</scope>
    <source>
        <strain evidence="1">233</strain>
        <tissue evidence="1">Head and thorax</tissue>
    </source>
</reference>
<organism evidence="1 2">
    <name type="scientific">Vespula squamosa</name>
    <name type="common">Southern yellow jacket</name>
    <name type="synonym">Wasp</name>
    <dbReference type="NCBI Taxonomy" id="30214"/>
    <lineage>
        <taxon>Eukaryota</taxon>
        <taxon>Metazoa</taxon>
        <taxon>Ecdysozoa</taxon>
        <taxon>Arthropoda</taxon>
        <taxon>Hexapoda</taxon>
        <taxon>Insecta</taxon>
        <taxon>Pterygota</taxon>
        <taxon>Neoptera</taxon>
        <taxon>Endopterygota</taxon>
        <taxon>Hymenoptera</taxon>
        <taxon>Apocrita</taxon>
        <taxon>Aculeata</taxon>
        <taxon>Vespoidea</taxon>
        <taxon>Vespidae</taxon>
        <taxon>Vespinae</taxon>
        <taxon>Vespula</taxon>
    </lineage>
</organism>
<dbReference type="EMBL" id="JAUDFV010000133">
    <property type="protein sequence ID" value="KAL2727297.1"/>
    <property type="molecule type" value="Genomic_DNA"/>
</dbReference>
<protein>
    <submittedName>
        <fullName evidence="1">Uncharacterized protein</fullName>
    </submittedName>
</protein>
<evidence type="ECO:0000313" key="1">
    <source>
        <dbReference type="EMBL" id="KAL2727297.1"/>
    </source>
</evidence>
<accession>A0ABD2B3I9</accession>
<evidence type="ECO:0000313" key="2">
    <source>
        <dbReference type="Proteomes" id="UP001607302"/>
    </source>
</evidence>